<dbReference type="Pfam" id="PF00153">
    <property type="entry name" value="Mito_carr"/>
    <property type="match status" value="3"/>
</dbReference>
<dbReference type="GO" id="GO:0005743">
    <property type="term" value="C:mitochondrial inner membrane"/>
    <property type="evidence" value="ECO:0007669"/>
    <property type="project" value="InterPro"/>
</dbReference>
<keyword evidence="7 8" id="KW-0472">Membrane</keyword>
<evidence type="ECO:0000256" key="7">
    <source>
        <dbReference type="ARBA" id="ARBA00023136"/>
    </source>
</evidence>
<dbReference type="GO" id="GO:0140021">
    <property type="term" value="P:mitochondrial ADP transmembrane transport"/>
    <property type="evidence" value="ECO:0007669"/>
    <property type="project" value="InterPro"/>
</dbReference>
<dbReference type="InterPro" id="IPR002067">
    <property type="entry name" value="MCP"/>
</dbReference>
<keyword evidence="4 8" id="KW-0812">Transmembrane</keyword>
<dbReference type="SUPFAM" id="SSF103506">
    <property type="entry name" value="Mitochondrial carrier"/>
    <property type="match status" value="1"/>
</dbReference>
<sequence length="320" mass="33558">MQKDALSTRFLAGAIASSTAEMATLPVDITKVRLQAQGMAAHQSVQYTGMADAMTKIARLEGPSALWKGAQPAVARQIAYSSMCMVLYEPFRDAIMHASQPKHGGQSGHTTMSFAQKLMAGGLAGAISISIANPVDVIKVRMQADRSGTLYKGLRDAVGKIHGAEGWRGFLNGLGPNVTRGFIVNAAELGVYDQCKTTLISLGLVKDGGIGATFGSSLVAGLAGALASNPVDVVKTRLMTQPSGTNALYSSAHHCAFKTFSDEGLSAFYKGFLPNWMRKAPWCVVFFVTYEHVKGSLVAAPTVSAPAVVGASVVVASSQE</sequence>
<evidence type="ECO:0000256" key="9">
    <source>
        <dbReference type="RuleBase" id="RU000488"/>
    </source>
</evidence>
<dbReference type="RefSeq" id="XP_008610417.1">
    <property type="nucleotide sequence ID" value="XM_008612195.1"/>
</dbReference>
<dbReference type="EMBL" id="JH767148">
    <property type="protein sequence ID" value="EQC36311.1"/>
    <property type="molecule type" value="Genomic_DNA"/>
</dbReference>
<dbReference type="PRINTS" id="PR00927">
    <property type="entry name" value="ADPTRNSLCASE"/>
</dbReference>
<dbReference type="GeneID" id="19947143"/>
<dbReference type="Gene3D" id="1.50.40.10">
    <property type="entry name" value="Mitochondrial carrier domain"/>
    <property type="match status" value="1"/>
</dbReference>
<evidence type="ECO:0000256" key="8">
    <source>
        <dbReference type="PROSITE-ProRule" id="PRU00282"/>
    </source>
</evidence>
<evidence type="ECO:0000256" key="3">
    <source>
        <dbReference type="ARBA" id="ARBA00022448"/>
    </source>
</evidence>
<dbReference type="AlphaFoldDB" id="T0QNL4"/>
<dbReference type="OMA" id="FPFWKAV"/>
<keyword evidence="3 9" id="KW-0813">Transport</keyword>
<protein>
    <recommendedName>
        <fullName evidence="12">Solute carrier family 25, member 46</fullName>
    </recommendedName>
</protein>
<dbReference type="InterPro" id="IPR002113">
    <property type="entry name" value="ADT_euk_type"/>
</dbReference>
<dbReference type="PRINTS" id="PR00926">
    <property type="entry name" value="MITOCARRIER"/>
</dbReference>
<organism evidence="10 11">
    <name type="scientific">Saprolegnia diclina (strain VS20)</name>
    <dbReference type="NCBI Taxonomy" id="1156394"/>
    <lineage>
        <taxon>Eukaryota</taxon>
        <taxon>Sar</taxon>
        <taxon>Stramenopiles</taxon>
        <taxon>Oomycota</taxon>
        <taxon>Saprolegniomycetes</taxon>
        <taxon>Saprolegniales</taxon>
        <taxon>Saprolegniaceae</taxon>
        <taxon>Saprolegnia</taxon>
    </lineage>
</organism>
<dbReference type="InParanoid" id="T0QNL4"/>
<evidence type="ECO:0000256" key="2">
    <source>
        <dbReference type="ARBA" id="ARBA00006375"/>
    </source>
</evidence>
<dbReference type="eggNOG" id="KOG0753">
    <property type="taxonomic scope" value="Eukaryota"/>
</dbReference>
<feature type="repeat" description="Solcar" evidence="8">
    <location>
        <begin position="215"/>
        <end position="296"/>
    </location>
</feature>
<reference evidence="10 11" key="1">
    <citation type="submission" date="2012-04" db="EMBL/GenBank/DDBJ databases">
        <title>The Genome Sequence of Saprolegnia declina VS20.</title>
        <authorList>
            <consortium name="The Broad Institute Genome Sequencing Platform"/>
            <person name="Russ C."/>
            <person name="Nusbaum C."/>
            <person name="Tyler B."/>
            <person name="van West P."/>
            <person name="Dieguez-Uribeondo J."/>
            <person name="de Bruijn I."/>
            <person name="Tripathy S."/>
            <person name="Jiang R."/>
            <person name="Young S.K."/>
            <person name="Zeng Q."/>
            <person name="Gargeya S."/>
            <person name="Fitzgerald M."/>
            <person name="Haas B."/>
            <person name="Abouelleil A."/>
            <person name="Alvarado L."/>
            <person name="Arachchi H.M."/>
            <person name="Berlin A."/>
            <person name="Chapman S.B."/>
            <person name="Goldberg J."/>
            <person name="Griggs A."/>
            <person name="Gujja S."/>
            <person name="Hansen M."/>
            <person name="Howarth C."/>
            <person name="Imamovic A."/>
            <person name="Larimer J."/>
            <person name="McCowen C."/>
            <person name="Montmayeur A."/>
            <person name="Murphy C."/>
            <person name="Neiman D."/>
            <person name="Pearson M."/>
            <person name="Priest M."/>
            <person name="Roberts A."/>
            <person name="Saif S."/>
            <person name="Shea T."/>
            <person name="Sisk P."/>
            <person name="Sykes S."/>
            <person name="Wortman J."/>
            <person name="Nusbaum C."/>
            <person name="Birren B."/>
        </authorList>
    </citation>
    <scope>NUCLEOTIDE SEQUENCE [LARGE SCALE GENOMIC DNA]</scope>
    <source>
        <strain evidence="10 11">VS20</strain>
    </source>
</reference>
<dbReference type="OrthoDB" id="448427at2759"/>
<evidence type="ECO:0000256" key="6">
    <source>
        <dbReference type="ARBA" id="ARBA00022989"/>
    </source>
</evidence>
<name>T0QNL4_SAPDV</name>
<dbReference type="VEuPathDB" id="FungiDB:SDRG_06416"/>
<dbReference type="Proteomes" id="UP000030762">
    <property type="component" value="Unassembled WGS sequence"/>
</dbReference>
<keyword evidence="6" id="KW-1133">Transmembrane helix</keyword>
<comment type="similarity">
    <text evidence="2 9">Belongs to the mitochondrial carrier (TC 2.A.29) family.</text>
</comment>
<dbReference type="InterPro" id="IPR050391">
    <property type="entry name" value="Mito_Metabolite_Transporter"/>
</dbReference>
<comment type="subcellular location">
    <subcellularLocation>
        <location evidence="1">Membrane</location>
        <topology evidence="1">Multi-pass membrane protein</topology>
    </subcellularLocation>
</comment>
<keyword evidence="11" id="KW-1185">Reference proteome</keyword>
<keyword evidence="5" id="KW-0677">Repeat</keyword>
<evidence type="ECO:0000256" key="5">
    <source>
        <dbReference type="ARBA" id="ARBA00022737"/>
    </source>
</evidence>
<dbReference type="GO" id="GO:1990544">
    <property type="term" value="P:mitochondrial ATP transmembrane transport"/>
    <property type="evidence" value="ECO:0007669"/>
    <property type="project" value="InterPro"/>
</dbReference>
<dbReference type="InterPro" id="IPR023395">
    <property type="entry name" value="MCP_dom_sf"/>
</dbReference>
<proteinExistence type="inferred from homology"/>
<evidence type="ECO:0000313" key="10">
    <source>
        <dbReference type="EMBL" id="EQC36311.1"/>
    </source>
</evidence>
<evidence type="ECO:0000256" key="1">
    <source>
        <dbReference type="ARBA" id="ARBA00004141"/>
    </source>
</evidence>
<dbReference type="PROSITE" id="PS50920">
    <property type="entry name" value="SOLCAR"/>
    <property type="match status" value="3"/>
</dbReference>
<dbReference type="InterPro" id="IPR018108">
    <property type="entry name" value="MCP_transmembrane"/>
</dbReference>
<dbReference type="GO" id="GO:0005471">
    <property type="term" value="F:ATP:ADP antiporter activity"/>
    <property type="evidence" value="ECO:0007669"/>
    <property type="project" value="InterPro"/>
</dbReference>
<dbReference type="PANTHER" id="PTHR45618">
    <property type="entry name" value="MITOCHONDRIAL DICARBOXYLATE CARRIER-RELATED"/>
    <property type="match status" value="1"/>
</dbReference>
<accession>T0QNL4</accession>
<gene>
    <name evidence="10" type="ORF">SDRG_06416</name>
</gene>
<feature type="repeat" description="Solcar" evidence="8">
    <location>
        <begin position="4"/>
        <end position="94"/>
    </location>
</feature>
<evidence type="ECO:0000256" key="4">
    <source>
        <dbReference type="ARBA" id="ARBA00022692"/>
    </source>
</evidence>
<feature type="repeat" description="Solcar" evidence="8">
    <location>
        <begin position="112"/>
        <end position="198"/>
    </location>
</feature>
<evidence type="ECO:0008006" key="12">
    <source>
        <dbReference type="Google" id="ProtNLM"/>
    </source>
</evidence>
<evidence type="ECO:0000313" key="11">
    <source>
        <dbReference type="Proteomes" id="UP000030762"/>
    </source>
</evidence>